<gene>
    <name evidence="5" type="ORF">JOC47_001261</name>
</gene>
<dbReference type="RefSeq" id="WP_204701194.1">
    <property type="nucleotide sequence ID" value="NZ_JAFBDQ010000005.1"/>
</dbReference>
<evidence type="ECO:0000256" key="2">
    <source>
        <dbReference type="ARBA" id="ARBA00047549"/>
    </source>
</evidence>
<dbReference type="PANTHER" id="PTHR43855:SF1">
    <property type="entry name" value="THIOSULFATE SULFURTRANSFERASE"/>
    <property type="match status" value="1"/>
</dbReference>
<dbReference type="Pfam" id="PF00581">
    <property type="entry name" value="Rhodanese"/>
    <property type="match status" value="2"/>
</dbReference>
<dbReference type="InterPro" id="IPR001307">
    <property type="entry name" value="Thiosulphate_STrfase_CS"/>
</dbReference>
<dbReference type="InterPro" id="IPR051126">
    <property type="entry name" value="Thiosulfate_sulfurtransferase"/>
</dbReference>
<comment type="caution">
    <text evidence="5">The sequence shown here is derived from an EMBL/GenBank/DDBJ whole genome shotgun (WGS) entry which is preliminary data.</text>
</comment>
<feature type="domain" description="Rhodanese" evidence="4">
    <location>
        <begin position="61"/>
        <end position="169"/>
    </location>
</feature>
<dbReference type="SMART" id="SM00450">
    <property type="entry name" value="RHOD"/>
    <property type="match status" value="2"/>
</dbReference>
<dbReference type="InterPro" id="IPR001763">
    <property type="entry name" value="Rhodanese-like_dom"/>
</dbReference>
<dbReference type="InterPro" id="IPR036873">
    <property type="entry name" value="Rhodanese-like_dom_sf"/>
</dbReference>
<organism evidence="5 6">
    <name type="scientific">Halanaerobacter jeridensis</name>
    <dbReference type="NCBI Taxonomy" id="706427"/>
    <lineage>
        <taxon>Bacteria</taxon>
        <taxon>Bacillati</taxon>
        <taxon>Bacillota</taxon>
        <taxon>Clostridia</taxon>
        <taxon>Halanaerobiales</taxon>
        <taxon>Halobacteroidaceae</taxon>
        <taxon>Halanaerobacter</taxon>
    </lineage>
</organism>
<keyword evidence="6" id="KW-1185">Reference proteome</keyword>
<sequence>MSKKAIAGIVVVLILAVGGFVAFDKLNTKGNVSENYVPIEERGYAHPESLISAKRLKEIKGQDDVKVFDFRHPAKYKLGHVPGAIQIYRSDEENPNAEYGGMRATPEQMEKMLQEKGVNNGDLIVIYDDRADYDASRMWWILTMYGYDNVKLLDGGIVRWKGLGYETSTSAPDLAKGNFTFDRDEMEIDKWLATDQEVQKAIDDESIVALDTRSEKEYMGRSDRGDRSGRIPSCTWIEWKEAVNGGKSEGPRTFKTAAELKEVYQSKGVTPDKTIMPYCQSAVRSSHTTFVLTQLLGYEDVQNYDGSWIEWSAKKDLPVTDPTEE</sequence>
<feature type="domain" description="Rhodanese" evidence="4">
    <location>
        <begin position="203"/>
        <end position="320"/>
    </location>
</feature>
<dbReference type="CDD" id="cd01449">
    <property type="entry name" value="TST_Repeat_2"/>
    <property type="match status" value="1"/>
</dbReference>
<dbReference type="Gene3D" id="3.40.250.10">
    <property type="entry name" value="Rhodanese-like domain"/>
    <property type="match status" value="2"/>
</dbReference>
<comment type="catalytic activity">
    <reaction evidence="2">
        <text>thiosulfate + hydrogen cyanide = thiocyanate + sulfite + 2 H(+)</text>
        <dbReference type="Rhea" id="RHEA:16881"/>
        <dbReference type="ChEBI" id="CHEBI:15378"/>
        <dbReference type="ChEBI" id="CHEBI:17359"/>
        <dbReference type="ChEBI" id="CHEBI:18022"/>
        <dbReference type="ChEBI" id="CHEBI:18407"/>
        <dbReference type="ChEBI" id="CHEBI:33542"/>
        <dbReference type="EC" id="2.8.1.1"/>
    </reaction>
</comment>
<dbReference type="PROSITE" id="PS00380">
    <property type="entry name" value="RHODANESE_1"/>
    <property type="match status" value="1"/>
</dbReference>
<evidence type="ECO:0000313" key="5">
    <source>
        <dbReference type="EMBL" id="MBM7556418.1"/>
    </source>
</evidence>
<dbReference type="GO" id="GO:0004792">
    <property type="term" value="F:thiosulfate-cyanide sulfurtransferase activity"/>
    <property type="evidence" value="ECO:0007669"/>
    <property type="project" value="UniProtKB-EC"/>
</dbReference>
<dbReference type="Proteomes" id="UP000774000">
    <property type="component" value="Unassembled WGS sequence"/>
</dbReference>
<dbReference type="AlphaFoldDB" id="A0A939BP74"/>
<dbReference type="SUPFAM" id="SSF52821">
    <property type="entry name" value="Rhodanese/Cell cycle control phosphatase"/>
    <property type="match status" value="2"/>
</dbReference>
<proteinExistence type="predicted"/>
<dbReference type="PROSITE" id="PS50206">
    <property type="entry name" value="RHODANESE_3"/>
    <property type="match status" value="2"/>
</dbReference>
<evidence type="ECO:0000256" key="1">
    <source>
        <dbReference type="ARBA" id="ARBA00022737"/>
    </source>
</evidence>
<keyword evidence="3 5" id="KW-0808">Transferase</keyword>
<evidence type="ECO:0000259" key="4">
    <source>
        <dbReference type="PROSITE" id="PS50206"/>
    </source>
</evidence>
<keyword evidence="1" id="KW-0677">Repeat</keyword>
<name>A0A939BP74_9FIRM</name>
<accession>A0A939BP74</accession>
<reference evidence="5" key="1">
    <citation type="submission" date="2021-01" db="EMBL/GenBank/DDBJ databases">
        <title>Genomic Encyclopedia of Type Strains, Phase IV (KMG-IV): sequencing the most valuable type-strain genomes for metagenomic binning, comparative biology and taxonomic classification.</title>
        <authorList>
            <person name="Goeker M."/>
        </authorList>
    </citation>
    <scope>NUCLEOTIDE SEQUENCE</scope>
    <source>
        <strain evidence="5">DSM 23230</strain>
    </source>
</reference>
<dbReference type="CDD" id="cd01448">
    <property type="entry name" value="TST_Repeat_1"/>
    <property type="match status" value="1"/>
</dbReference>
<dbReference type="EMBL" id="JAFBDQ010000005">
    <property type="protein sequence ID" value="MBM7556418.1"/>
    <property type="molecule type" value="Genomic_DNA"/>
</dbReference>
<evidence type="ECO:0000256" key="3">
    <source>
        <dbReference type="RuleBase" id="RU000507"/>
    </source>
</evidence>
<dbReference type="PROSITE" id="PS00683">
    <property type="entry name" value="RHODANESE_2"/>
    <property type="match status" value="1"/>
</dbReference>
<protein>
    <recommendedName>
        <fullName evidence="3">Sulfurtransferase</fullName>
    </recommendedName>
</protein>
<evidence type="ECO:0000313" key="6">
    <source>
        <dbReference type="Proteomes" id="UP000774000"/>
    </source>
</evidence>
<dbReference type="PANTHER" id="PTHR43855">
    <property type="entry name" value="THIOSULFATE SULFURTRANSFERASE"/>
    <property type="match status" value="1"/>
</dbReference>